<reference evidence="1 2" key="1">
    <citation type="submission" date="2014-03" db="EMBL/GenBank/DDBJ databases">
        <title>Draft genome of the hookworm Oesophagostomum dentatum.</title>
        <authorList>
            <person name="Mitreva M."/>
        </authorList>
    </citation>
    <scope>NUCLEOTIDE SEQUENCE [LARGE SCALE GENOMIC DNA]</scope>
    <source>
        <strain evidence="1 2">OD-Hann</strain>
    </source>
</reference>
<dbReference type="InterPro" id="IPR051425">
    <property type="entry name" value="Formin_Homology"/>
</dbReference>
<evidence type="ECO:0000313" key="2">
    <source>
        <dbReference type="Proteomes" id="UP000053660"/>
    </source>
</evidence>
<dbReference type="AlphaFoldDB" id="A0A0B1T2G2"/>
<dbReference type="EMBL" id="KN553128">
    <property type="protein sequence ID" value="KHJ90346.1"/>
    <property type="molecule type" value="Genomic_DNA"/>
</dbReference>
<organism evidence="1 2">
    <name type="scientific">Oesophagostomum dentatum</name>
    <name type="common">Nodular worm</name>
    <dbReference type="NCBI Taxonomy" id="61180"/>
    <lineage>
        <taxon>Eukaryota</taxon>
        <taxon>Metazoa</taxon>
        <taxon>Ecdysozoa</taxon>
        <taxon>Nematoda</taxon>
        <taxon>Chromadorea</taxon>
        <taxon>Rhabditida</taxon>
        <taxon>Rhabditina</taxon>
        <taxon>Rhabditomorpha</taxon>
        <taxon>Strongyloidea</taxon>
        <taxon>Strongylidae</taxon>
        <taxon>Oesophagostomum</taxon>
    </lineage>
</organism>
<dbReference type="Proteomes" id="UP000053660">
    <property type="component" value="Unassembled WGS sequence"/>
</dbReference>
<dbReference type="GO" id="GO:0030838">
    <property type="term" value="P:positive regulation of actin filament polymerization"/>
    <property type="evidence" value="ECO:0007669"/>
    <property type="project" value="TreeGrafter"/>
</dbReference>
<feature type="non-terminal residue" evidence="1">
    <location>
        <position position="1"/>
    </location>
</feature>
<dbReference type="OrthoDB" id="5852427at2759"/>
<dbReference type="PANTHER" id="PTHR45725">
    <property type="entry name" value="FORMIN HOMOLOGY 2 FAMILY MEMBER"/>
    <property type="match status" value="1"/>
</dbReference>
<evidence type="ECO:0000313" key="1">
    <source>
        <dbReference type="EMBL" id="KHJ90346.1"/>
    </source>
</evidence>
<proteinExistence type="predicted"/>
<accession>A0A0B1T2G2</accession>
<name>A0A0B1T2G2_OESDE</name>
<sequence>AYSSGEFFFLSKSVTGIILKFQTKKRVPKPSGTLKTFNWLKLNEAKVKGTAWEFIEDEKMYKQLDLEDIATTFASCSQKDDDTDFYSTISRRSRDAQVPYPQDTRSDVLAEIRSLEQSITAVRTELAYILDAARNAKASGDAPDECKTDCFEAVAKQFISSACEQYHVLEKLHSEMKAKFAAVAAQFCFDSANPEELFGCLAKFFNSFSEAQQQLYTETEQKEQVKRQTLARSYFAKKVARRRDSDRDFDQLISALQSGDLFKDDLSRLRTSFRVPKNVSNIKVK</sequence>
<dbReference type="Gene3D" id="1.20.58.2220">
    <property type="entry name" value="Formin, FH2 domain"/>
    <property type="match status" value="2"/>
</dbReference>
<protein>
    <recommendedName>
        <fullName evidence="3">FH2 domain-containing protein</fullName>
    </recommendedName>
</protein>
<dbReference type="PANTHER" id="PTHR45725:SF1">
    <property type="entry name" value="DISHEVELLED ASSOCIATED ACTIVATOR OF MORPHOGENESIS, ISOFORM D"/>
    <property type="match status" value="1"/>
</dbReference>
<dbReference type="SUPFAM" id="SSF101447">
    <property type="entry name" value="Formin homology 2 domain (FH2 domain)"/>
    <property type="match status" value="1"/>
</dbReference>
<evidence type="ECO:0008006" key="3">
    <source>
        <dbReference type="Google" id="ProtNLM"/>
    </source>
</evidence>
<gene>
    <name evidence="1" type="ORF">OESDEN_09813</name>
</gene>
<dbReference type="InterPro" id="IPR042201">
    <property type="entry name" value="FH2_Formin_sf"/>
</dbReference>
<keyword evidence="2" id="KW-1185">Reference proteome</keyword>